<dbReference type="EMBL" id="JASBAO010000002">
    <property type="protein sequence ID" value="MDI2091870.1"/>
    <property type="molecule type" value="Genomic_DNA"/>
</dbReference>
<keyword evidence="1" id="KW-1133">Transmembrane helix</keyword>
<dbReference type="RefSeq" id="WP_281449037.1">
    <property type="nucleotide sequence ID" value="NZ_JASBAO010000002.1"/>
</dbReference>
<accession>A0ABT6Q4B7</accession>
<evidence type="ECO:0000313" key="5">
    <source>
        <dbReference type="EMBL" id="MDI2091870.1"/>
    </source>
</evidence>
<feature type="transmembrane region" description="Helical" evidence="1">
    <location>
        <begin position="12"/>
        <end position="32"/>
    </location>
</feature>
<feature type="domain" description="Type VI secretion system component TssM1 helical" evidence="4">
    <location>
        <begin position="858"/>
        <end position="962"/>
    </location>
</feature>
<feature type="transmembrane region" description="Helical" evidence="1">
    <location>
        <begin position="353"/>
        <end position="374"/>
    </location>
</feature>
<evidence type="ECO:0000259" key="3">
    <source>
        <dbReference type="Pfam" id="PF06761"/>
    </source>
</evidence>
<dbReference type="InterPro" id="IPR053156">
    <property type="entry name" value="T6SS_TssM-like"/>
</dbReference>
<dbReference type="PANTHER" id="PTHR36153">
    <property type="entry name" value="INNER MEMBRANE PROTEIN-RELATED"/>
    <property type="match status" value="1"/>
</dbReference>
<evidence type="ECO:0000259" key="2">
    <source>
        <dbReference type="Pfam" id="PF06744"/>
    </source>
</evidence>
<dbReference type="Proteomes" id="UP001431634">
    <property type="component" value="Unassembled WGS sequence"/>
</dbReference>
<feature type="transmembrane region" description="Helical" evidence="1">
    <location>
        <begin position="52"/>
        <end position="70"/>
    </location>
</feature>
<name>A0ABT6Q4B7_9PROT</name>
<evidence type="ECO:0000256" key="1">
    <source>
        <dbReference type="SAM" id="Phobius"/>
    </source>
</evidence>
<sequence length="1097" mass="127168">MDKNRKKSFNYEWLFILPIVLSILFLCFNYSFIETAIQKQFFALSIVRIYEIFSLLMFIFLILFNIFSFINNRKKIVILRPKDQLKSNYSNEYIKTIYLTLRKYLKNKYGLLWKYKTKIIIIFGEKENIYNLSSDFTQTLWKEDKKTVFLWLYNENTTLSCENVIQFCKLRGRPIDGIVFITSTNYLYDAISEQSISLDIHQVYQKLKVRIPFYIWMVHNENNDNEKIFSQPIYCALSNHISVKTLQESLSSFIPSLISAGIMPLTENHKNTYLLQLASDLLSGGKEQLANNLKSFIGGKTPLYLMGLMFSQRLNTKSTYQKNWFQHSNWRAIANHLDYVHPKRISLSNAEKLQLGCIGLILIWGIGNIASYFINKNSIIHNSKLASQAMNERLPTAQGLLVQKQLQQEVAHKQLLVRQGAPWYSRFGLNKNTQQLTALWPYYKQANLRLMQNQVVALLNQKLTFFIENNKKSTNNLQVKEAYDLLKAYLMMAKPEKMDAGFFEEVIFQHWQERPNVTQGIWENTAPSLLKFYAQNLPNHPDWKISLNATLVEKTRKILLHQIGNHKVEEILYNNIIETASPHFAKVQLKNIVNNTDVNQVFFTKETIPGVYTRKAWEKEVKTAIDQAIEEPRQNVDWVLSDNPETANDPNDNKALKQLLTDHYFNDFQKKWAIFLNSIQWRQSQSIDNTIKQLTLLSDVKRSPLIALINTINYEGKTGKQTEDIPGSLVRSTRKLFWNDKDDAINQKETVSYPMDDTFGSLFAIIEGKAGGDGTTNINIQSFLTKVTLLRLKLQQIAKINNPRAVNNMVFQEKDEQLAETSQYSQLMAAFIGDSLGDLGNTLFVKPIEQIKQSVIQPASQNMNNAWQKNIADEWNRAFSKKYPFDSKSKNDVSFDLLGQYLRPNTGRLDQFIQSQLGHLMHKEGNIWVVDPMASDGLVFNPQFLQAINKLNELSEALFISPDTRFHFEIQAVPSPKIIRSEFSIDNQKVIYFNQADEWQLVDWPGDDEVRGASLAVIDYSSKLKNLAEYDDKLGIIRLLDKAKIKQLDSNIFQLTWKIPHSKQTITYLLRNDNGKGILTFLDLKNFQFPQQIFEEQ</sequence>
<dbReference type="Pfam" id="PF21070">
    <property type="entry name" value="IcmF_helical"/>
    <property type="match status" value="1"/>
</dbReference>
<keyword evidence="1" id="KW-0812">Transmembrane</keyword>
<keyword evidence="1" id="KW-0472">Membrane</keyword>
<proteinExistence type="predicted"/>
<dbReference type="InterPro" id="IPR048677">
    <property type="entry name" value="TssM1_hel"/>
</dbReference>
<dbReference type="PANTHER" id="PTHR36153:SF1">
    <property type="entry name" value="TYPE VI SECRETION SYSTEM COMPONENT TSSM1"/>
    <property type="match status" value="1"/>
</dbReference>
<gene>
    <name evidence="5" type="ORF">QJV27_10905</name>
</gene>
<organism evidence="5 6">
    <name type="scientific">Commensalibacter oyaizuii</name>
    <dbReference type="NCBI Taxonomy" id="3043873"/>
    <lineage>
        <taxon>Bacteria</taxon>
        <taxon>Pseudomonadati</taxon>
        <taxon>Pseudomonadota</taxon>
        <taxon>Alphaproteobacteria</taxon>
        <taxon>Acetobacterales</taxon>
        <taxon>Acetobacteraceae</taxon>
    </lineage>
</organism>
<feature type="domain" description="Type VI secretion system IcmF C-terminal" evidence="2">
    <location>
        <begin position="968"/>
        <end position="1071"/>
    </location>
</feature>
<evidence type="ECO:0000259" key="4">
    <source>
        <dbReference type="Pfam" id="PF21070"/>
    </source>
</evidence>
<dbReference type="Pfam" id="PF06761">
    <property type="entry name" value="IcmF-related"/>
    <property type="match status" value="1"/>
</dbReference>
<protein>
    <submittedName>
        <fullName evidence="5">ImcF-related family protein</fullName>
    </submittedName>
</protein>
<dbReference type="InterPro" id="IPR010623">
    <property type="entry name" value="IcmF_C"/>
</dbReference>
<keyword evidence="6" id="KW-1185">Reference proteome</keyword>
<dbReference type="InterPro" id="IPR009612">
    <property type="entry name" value="IcmF-rel"/>
</dbReference>
<comment type="caution">
    <text evidence="5">The sequence shown here is derived from an EMBL/GenBank/DDBJ whole genome shotgun (WGS) entry which is preliminary data.</text>
</comment>
<evidence type="ECO:0000313" key="6">
    <source>
        <dbReference type="Proteomes" id="UP001431634"/>
    </source>
</evidence>
<dbReference type="Pfam" id="PF06744">
    <property type="entry name" value="IcmF_C"/>
    <property type="match status" value="1"/>
</dbReference>
<feature type="domain" description="IcmF-related" evidence="3">
    <location>
        <begin position="417"/>
        <end position="715"/>
    </location>
</feature>
<reference evidence="5" key="1">
    <citation type="submission" date="2023-05" db="EMBL/GenBank/DDBJ databases">
        <title>Whole genome sequence of Commensalibacter sp.</title>
        <authorList>
            <person name="Charoenyingcharoen P."/>
            <person name="Yukphan P."/>
        </authorList>
    </citation>
    <scope>NUCLEOTIDE SEQUENCE</scope>
    <source>
        <strain evidence="5">TBRC 16381</strain>
    </source>
</reference>